<evidence type="ECO:0000313" key="2">
    <source>
        <dbReference type="EMBL" id="UPW40989.1"/>
    </source>
</evidence>
<reference evidence="2" key="1">
    <citation type="submission" date="2022-02" db="EMBL/GenBank/DDBJ databases">
        <title>Towards deciphering the DNA virus diversity associated with rodent species in the families Cricetidae and Heteromyidae.</title>
        <authorList>
            <person name="Lund M."/>
            <person name="Larsen B.B."/>
            <person name="Gryseels S."/>
            <person name="Kraberger S."/>
            <person name="Rowsey D.M."/>
            <person name="Steger L."/>
            <person name="Yule K.M."/>
            <person name="Upham N.S."/>
            <person name="Worobey M."/>
            <person name="Van Doorslaer K."/>
            <person name="Varsani A."/>
        </authorList>
    </citation>
    <scope>NUCLEOTIDE SEQUENCE</scope>
    <source>
        <strain evidence="2">UA08Rod_5838</strain>
    </source>
</reference>
<sequence>MALNTDFSSGSTAFGVGSLDSSIVNSAERYLSDNPDFGTMLDYIFAPDVLQNQTNAYMSAIDREYNAEQAAISREFNSSEAQKQRDFEERLSNTAYQRAMADMKIAGLNPILAYQQGGASTPSGASASSSSASSSSKPISGGQGAVARELFEGIAKLTSGVIGNVSMPVSSAKNK</sequence>
<protein>
    <submittedName>
        <fullName evidence="2">DNA pilot protein</fullName>
    </submittedName>
</protein>
<name>A0A976N179_9VIRU</name>
<feature type="compositionally biased region" description="Low complexity" evidence="1">
    <location>
        <begin position="119"/>
        <end position="140"/>
    </location>
</feature>
<dbReference type="EMBL" id="OM869529">
    <property type="protein sequence ID" value="UPW40989.1"/>
    <property type="molecule type" value="Genomic_DNA"/>
</dbReference>
<feature type="region of interest" description="Disordered" evidence="1">
    <location>
        <begin position="119"/>
        <end position="142"/>
    </location>
</feature>
<proteinExistence type="predicted"/>
<accession>A0A976N179</accession>
<organism evidence="2">
    <name type="scientific">Sigmofec virus UA08Rod_5838</name>
    <dbReference type="NCBI Taxonomy" id="2929442"/>
    <lineage>
        <taxon>Viruses</taxon>
        <taxon>Monodnaviria</taxon>
        <taxon>Sangervirae</taxon>
        <taxon>Phixviricota</taxon>
        <taxon>Malgrandaviricetes</taxon>
        <taxon>Petitvirales</taxon>
        <taxon>Microviridae</taxon>
    </lineage>
</organism>
<evidence type="ECO:0000256" key="1">
    <source>
        <dbReference type="SAM" id="MobiDB-lite"/>
    </source>
</evidence>